<reference evidence="2" key="2">
    <citation type="submission" date="2017-05" db="EMBL/GenBank/DDBJ databases">
        <authorList>
            <person name="Munson-Mcgee J.H."/>
        </authorList>
    </citation>
    <scope>NUCLEOTIDE SEQUENCE</scope>
    <source>
        <strain evidence="2">SCGC AB-777_F03</strain>
    </source>
</reference>
<comment type="caution">
    <text evidence="2">The sequence shown here is derived from an EMBL/GenBank/DDBJ whole genome shotgun (WGS) entry which is preliminary data.</text>
</comment>
<evidence type="ECO:0000313" key="3">
    <source>
        <dbReference type="Proteomes" id="UP000245509"/>
    </source>
</evidence>
<evidence type="ECO:0000313" key="2">
    <source>
        <dbReference type="EMBL" id="MCC5447204.1"/>
    </source>
</evidence>
<feature type="transmembrane region" description="Helical" evidence="1">
    <location>
        <begin position="12"/>
        <end position="35"/>
    </location>
</feature>
<keyword evidence="1" id="KW-0472">Membrane</keyword>
<reference evidence="2" key="3">
    <citation type="submission" date="2021-11" db="EMBL/GenBank/DDBJ databases">
        <authorList>
            <person name="Munson-Mcgee J."/>
            <person name="Field E."/>
            <person name="Bateson M."/>
            <person name="Rooney C."/>
            <person name="Stepanauskas R."/>
            <person name="Young M."/>
        </authorList>
    </citation>
    <scope>NUCLEOTIDE SEQUENCE</scope>
    <source>
        <strain evidence="2">SCGC AB-777_F03</strain>
    </source>
</reference>
<keyword evidence="1" id="KW-0812">Transmembrane</keyword>
<evidence type="ECO:0000256" key="1">
    <source>
        <dbReference type="SAM" id="Phobius"/>
    </source>
</evidence>
<accession>A0AAE3EG18</accession>
<dbReference type="AlphaFoldDB" id="A0AAE3EG18"/>
<dbReference type="Proteomes" id="UP000245509">
    <property type="component" value="Unassembled WGS sequence"/>
</dbReference>
<name>A0AAE3EG18_NANST</name>
<sequence length="879" mass="97676">MRGKIFDDLMMFIGYYLPIFIIILAGVIFILTSIFKYYHINNPSQYYVSIQNQNIQNNQNNNQNTINSTIMVNIYYQNGYDIYYVPSFIENLSPNNWNISYNITNTYNDISDNNILEIDPGFIINTNSTTFNINSLSGVKLNSTIILSNNTFEGNDVTYTYQGNTYECKIEGNNEITYQAGSFVYFCILCTSSNGQNIQNFYLSEPEYLNITPAISLLDNSQYSFPNLEYYDYTVNNVEIVNGTYLAILLSNNGVNNGGYSMEDFQNILVTIGPPLSNYINTTPYIGDNVVFLINYDGKYYALPSWYAGEYNGNYYFFINLLNIPSLYNSNFGCNIISIFVGFSNENLLPYLNGTIGGDPEALDPNNPSSAVEYDNGLNVFPIYVNFYSYPGSGSLSPVEDDYLSCSNPNGFPACYQNILYPNVLPSYNNVTIYVNGTYSDGTEFIPGVISYGPFEGLVMDNGPNQGSYALITSNVLQNTFSTLSQSSNGLGLQTFAYFSGIPWEDPTSTGNILTGIKPSVADAVVLSYVSYNNGQFPAHTVSDYNSYDPAHNGVLGPRGFRRVIGNQNIGISVGGYTYLPLNFPIFMYEYGWTGGGPGPGYSSGYYVGILQYNSTKGLGYFLTTQYNNIQCSSNPCTSGYYDYYYSGSGWGLTGCGFLGVSKSLHYYFELVSTQGNQGKDFKVCDNSYPLPFIPPDQQNNQQYSQYGVFWLYNWFQADNNNMNIFFLMNGNIYGYSLALVPYSLSWCPNGECYAIPPAPPANVSTATGEPIFVQSYINAYNTAFNQPANSQVALNGYSTFTYSNVNSNFVFGTFGYNEQYNDQSGNSVTIGPLEDTASVYNGENPYLFISAGSGGGSGYMYLDWVIVTYGVPYVVSVS</sequence>
<gene>
    <name evidence="2" type="ORF">DDW03_002190</name>
</gene>
<dbReference type="PANTHER" id="PTHR42264">
    <property type="entry name" value="EPHRIN_REC_LIKE DOMAIN-CONTAINING PROTEIN"/>
    <property type="match status" value="1"/>
</dbReference>
<keyword evidence="1" id="KW-1133">Transmembrane helix</keyword>
<dbReference type="EMBL" id="QEFP02000014">
    <property type="protein sequence ID" value="MCC5447204.1"/>
    <property type="molecule type" value="Genomic_DNA"/>
</dbReference>
<protein>
    <submittedName>
        <fullName evidence="2">Uncharacterized protein</fullName>
    </submittedName>
</protein>
<organism evidence="2 3">
    <name type="scientific">Nanobsidianus stetteri</name>
    <dbReference type="NCBI Taxonomy" id="1294122"/>
    <lineage>
        <taxon>Archaea</taxon>
        <taxon>Nanobdellota</taxon>
        <taxon>Candidatus Nanoarchaeia</taxon>
        <taxon>Nanoarchaeales</taxon>
        <taxon>Nanopusillaceae</taxon>
        <taxon>Candidatus Nanobsidianus</taxon>
    </lineage>
</organism>
<reference evidence="2" key="1">
    <citation type="journal article" date="2015" name="Appl. Environ. Microbiol.">
        <title>Nanoarchaeota, Their Sulfolobales Host, and Nanoarchaeota Virus Distribution across Yellowstone National Park Hot Springs.</title>
        <authorList>
            <person name="Munson-McGee J.H."/>
            <person name="Field E.K."/>
            <person name="Bateson M."/>
            <person name="Rooney C."/>
            <person name="Stepanauskas R."/>
            <person name="Young M.J."/>
        </authorList>
    </citation>
    <scope>NUCLEOTIDE SEQUENCE</scope>
    <source>
        <strain evidence="2">SCGC AB-777_F03</strain>
    </source>
</reference>
<dbReference type="RefSeq" id="WP_228615429.1">
    <property type="nucleotide sequence ID" value="NZ_QEFP02000014.1"/>
</dbReference>
<proteinExistence type="predicted"/>